<feature type="domain" description="Zn(2)-C6 fungal-type" evidence="9">
    <location>
        <begin position="86"/>
        <end position="115"/>
    </location>
</feature>
<keyword evidence="2" id="KW-0862">Zinc</keyword>
<keyword evidence="3" id="KW-0805">Transcription regulation</keyword>
<evidence type="ECO:0000259" key="10">
    <source>
        <dbReference type="PROSITE" id="PS50157"/>
    </source>
</evidence>
<keyword evidence="1" id="KW-0479">Metal-binding</keyword>
<dbReference type="CDD" id="cd00067">
    <property type="entry name" value="GAL4"/>
    <property type="match status" value="1"/>
</dbReference>
<feature type="domain" description="C2H2-type" evidence="10">
    <location>
        <begin position="30"/>
        <end position="57"/>
    </location>
</feature>
<feature type="domain" description="C2H2-type" evidence="10">
    <location>
        <begin position="2"/>
        <end position="29"/>
    </location>
</feature>
<keyword evidence="12" id="KW-1185">Reference proteome</keyword>
<feature type="compositionally biased region" description="Polar residues" evidence="7">
    <location>
        <begin position="229"/>
        <end position="240"/>
    </location>
</feature>
<feature type="compositionally biased region" description="Polar residues" evidence="7">
    <location>
        <begin position="150"/>
        <end position="165"/>
    </location>
</feature>
<proteinExistence type="predicted"/>
<dbReference type="Gene3D" id="3.30.160.60">
    <property type="entry name" value="Classic Zinc Finger"/>
    <property type="match status" value="2"/>
</dbReference>
<evidence type="ECO:0000313" key="11">
    <source>
        <dbReference type="EMBL" id="KAH7146879.1"/>
    </source>
</evidence>
<evidence type="ECO:0000256" key="1">
    <source>
        <dbReference type="ARBA" id="ARBA00022723"/>
    </source>
</evidence>
<keyword evidence="8" id="KW-0812">Transmembrane</keyword>
<dbReference type="PROSITE" id="PS50157">
    <property type="entry name" value="ZINC_FINGER_C2H2_2"/>
    <property type="match status" value="2"/>
</dbReference>
<dbReference type="Gene3D" id="4.10.240.10">
    <property type="entry name" value="Zn(2)-C6 fungal-type DNA-binding domain"/>
    <property type="match status" value="1"/>
</dbReference>
<dbReference type="SMART" id="SM00355">
    <property type="entry name" value="ZnF_C2H2"/>
    <property type="match status" value="2"/>
</dbReference>
<dbReference type="PROSITE" id="PS00028">
    <property type="entry name" value="ZINC_FINGER_C2H2_1"/>
    <property type="match status" value="2"/>
</dbReference>
<dbReference type="OrthoDB" id="5106931at2759"/>
<keyword evidence="8" id="KW-0472">Membrane</keyword>
<evidence type="ECO:0000313" key="12">
    <source>
        <dbReference type="Proteomes" id="UP000717696"/>
    </source>
</evidence>
<evidence type="ECO:0000256" key="4">
    <source>
        <dbReference type="ARBA" id="ARBA00023163"/>
    </source>
</evidence>
<organism evidence="11 12">
    <name type="scientific">Dactylonectria estremocensis</name>
    <dbReference type="NCBI Taxonomy" id="1079267"/>
    <lineage>
        <taxon>Eukaryota</taxon>
        <taxon>Fungi</taxon>
        <taxon>Dikarya</taxon>
        <taxon>Ascomycota</taxon>
        <taxon>Pezizomycotina</taxon>
        <taxon>Sordariomycetes</taxon>
        <taxon>Hypocreomycetidae</taxon>
        <taxon>Hypocreales</taxon>
        <taxon>Nectriaceae</taxon>
        <taxon>Dactylonectria</taxon>
    </lineage>
</organism>
<protein>
    <submittedName>
        <fullName evidence="11">Uncharacterized protein</fullName>
    </submittedName>
</protein>
<sequence length="1010" mass="113179">MAFCPYCGRAFGRNEHLERHVLTHTKVLPFKCCICNLSFARRDVIQRHYQSHTQEELEKVQDAIRESLSVSSAGDKLLERPRIAIACKSCSESKTRCDHKRPCGRCQSKGLECISRTRRQNRASLTSHVIRQSSQSPRRPSRSGRDETNSIDFSPNNSIIAQPQPNAEPGSWGDHCLSPNLPAMSPTTSSSAHTELQQTGAAAAASSETANHNVAGNLGNHDAAPGLQTPLTTSNSNSVAGSLKQGPIPSAKDSAPSPTAAEASDLTGMQANQWWTSPPNFNDIMELDNNSISSFADIDFQNICTEANLFALDTTMEAYYQFPLNFFSPLSINKAVDVASPRPTSDGPLALKSSPRIEIGGGDVRSKHPELIAELPRWNICRCTPEQSTTPTNVEWEAFSPSELLNVAGSWSDSIEQWRERTFQSDEYIIQVCLTEETREWMLVVLQDFLRLSQEFHGMKTVCAPSLSSSSANVEAAKRQSGSFVLLPPNRSLRRYLEIYLTSFEPFLPSTPALSLNPNKLATSSNERGATLLLLLMVTLGAMLDPALKARYFSNVLFEICRHTIMDTIEKDDGSSRRTLTLHCALLFVVGAAFSGKSLHMDIAICQRHMFLEMVKYAKLFHPASGMDFPSDATLDNIDVTWQRWIDRENASRLAYLWIIADHDISLFYDTPTRMNVSELEIALPSAERLWLVPNAAGWKSSLDGMARKAGQTTSEYLRTPHLGLNQLFILLLTDRLDATDFDLQPLHLRLLLYPIHNLVSQLRQLLICFPTDAGEIPFAASDSLASTAFRFSEIQTLLRRWYNLCRKLQVQGARQDAVMKATLIVYHLINLNVFVSFPELERFSRGESATPEFLGQFRKEWIQDPEKTVFHCGQLLRLVRSIDVKLRPIWWGAAVYRVTIILWALCVRKRHVERMQSEPPNHPALGVTVMIDLLEPGDSDLQRFLRTKQGNPCLDLGKGKCISVYEEPQLVHRACVEALEGGPRTSRFTEGVRVKLEMMWNLWNGVNNC</sequence>
<comment type="caution">
    <text evidence="11">The sequence shown here is derived from an EMBL/GenBank/DDBJ whole genome shotgun (WGS) entry which is preliminary data.</text>
</comment>
<dbReference type="Pfam" id="PF00172">
    <property type="entry name" value="Zn_clus"/>
    <property type="match status" value="1"/>
</dbReference>
<evidence type="ECO:0000256" key="6">
    <source>
        <dbReference type="PROSITE-ProRule" id="PRU00042"/>
    </source>
</evidence>
<feature type="region of interest" description="Disordered" evidence="7">
    <location>
        <begin position="122"/>
        <end position="264"/>
    </location>
</feature>
<keyword evidence="6" id="KW-0863">Zinc-finger</keyword>
<dbReference type="SMART" id="SM00066">
    <property type="entry name" value="GAL4"/>
    <property type="match status" value="1"/>
</dbReference>
<dbReference type="SUPFAM" id="SSF57701">
    <property type="entry name" value="Zn2/Cys6 DNA-binding domain"/>
    <property type="match status" value="1"/>
</dbReference>
<reference evidence="11" key="1">
    <citation type="journal article" date="2021" name="Nat. Commun.">
        <title>Genetic determinants of endophytism in the Arabidopsis root mycobiome.</title>
        <authorList>
            <person name="Mesny F."/>
            <person name="Miyauchi S."/>
            <person name="Thiergart T."/>
            <person name="Pickel B."/>
            <person name="Atanasova L."/>
            <person name="Karlsson M."/>
            <person name="Huettel B."/>
            <person name="Barry K.W."/>
            <person name="Haridas S."/>
            <person name="Chen C."/>
            <person name="Bauer D."/>
            <person name="Andreopoulos W."/>
            <person name="Pangilinan J."/>
            <person name="LaButti K."/>
            <person name="Riley R."/>
            <person name="Lipzen A."/>
            <person name="Clum A."/>
            <person name="Drula E."/>
            <person name="Henrissat B."/>
            <person name="Kohler A."/>
            <person name="Grigoriev I.V."/>
            <person name="Martin F.M."/>
            <person name="Hacquard S."/>
        </authorList>
    </citation>
    <scope>NUCLEOTIDE SEQUENCE</scope>
    <source>
        <strain evidence="11">MPI-CAGE-AT-0021</strain>
    </source>
</reference>
<feature type="transmembrane region" description="Helical" evidence="8">
    <location>
        <begin position="890"/>
        <end position="908"/>
    </location>
</feature>
<accession>A0A9P9EWK4</accession>
<dbReference type="InterPro" id="IPR001138">
    <property type="entry name" value="Zn2Cys6_DnaBD"/>
</dbReference>
<gene>
    <name evidence="11" type="ORF">B0J13DRAFT_441761</name>
</gene>
<keyword evidence="4" id="KW-0804">Transcription</keyword>
<dbReference type="AlphaFoldDB" id="A0A9P9EWK4"/>
<dbReference type="PANTHER" id="PTHR47660">
    <property type="entry name" value="TRANSCRIPTION FACTOR WITH C2H2 AND ZN(2)-CYS(6) DNA BINDING DOMAIN (EUROFUNG)-RELATED-RELATED"/>
    <property type="match status" value="1"/>
</dbReference>
<evidence type="ECO:0000256" key="5">
    <source>
        <dbReference type="ARBA" id="ARBA00023242"/>
    </source>
</evidence>
<evidence type="ECO:0000256" key="8">
    <source>
        <dbReference type="SAM" id="Phobius"/>
    </source>
</evidence>
<dbReference type="InterPro" id="IPR013087">
    <property type="entry name" value="Znf_C2H2_type"/>
</dbReference>
<dbReference type="EMBL" id="JAGMUU010000008">
    <property type="protein sequence ID" value="KAH7146879.1"/>
    <property type="molecule type" value="Genomic_DNA"/>
</dbReference>
<dbReference type="InterPro" id="IPR036236">
    <property type="entry name" value="Znf_C2H2_sf"/>
</dbReference>
<dbReference type="Pfam" id="PF00096">
    <property type="entry name" value="zf-C2H2"/>
    <property type="match status" value="1"/>
</dbReference>
<dbReference type="PANTHER" id="PTHR47660:SF2">
    <property type="entry name" value="TRANSCRIPTION FACTOR WITH C2H2 AND ZN(2)-CYS(6) DNA BINDING DOMAIN (EUROFUNG)"/>
    <property type="match status" value="1"/>
</dbReference>
<feature type="compositionally biased region" description="Polar residues" evidence="7">
    <location>
        <begin position="185"/>
        <end position="200"/>
    </location>
</feature>
<dbReference type="PROSITE" id="PS00463">
    <property type="entry name" value="ZN2_CY6_FUNGAL_1"/>
    <property type="match status" value="1"/>
</dbReference>
<evidence type="ECO:0000256" key="2">
    <source>
        <dbReference type="ARBA" id="ARBA00022833"/>
    </source>
</evidence>
<dbReference type="GO" id="GO:0000981">
    <property type="term" value="F:DNA-binding transcription factor activity, RNA polymerase II-specific"/>
    <property type="evidence" value="ECO:0007669"/>
    <property type="project" value="InterPro"/>
</dbReference>
<evidence type="ECO:0000259" key="9">
    <source>
        <dbReference type="PROSITE" id="PS50048"/>
    </source>
</evidence>
<dbReference type="Proteomes" id="UP000717696">
    <property type="component" value="Unassembled WGS sequence"/>
</dbReference>
<keyword evidence="5" id="KW-0539">Nucleus</keyword>
<evidence type="ECO:0000256" key="3">
    <source>
        <dbReference type="ARBA" id="ARBA00023015"/>
    </source>
</evidence>
<keyword evidence="8" id="KW-1133">Transmembrane helix</keyword>
<dbReference type="InterPro" id="IPR036864">
    <property type="entry name" value="Zn2-C6_fun-type_DNA-bd_sf"/>
</dbReference>
<evidence type="ECO:0000256" key="7">
    <source>
        <dbReference type="SAM" id="MobiDB-lite"/>
    </source>
</evidence>
<dbReference type="SUPFAM" id="SSF57667">
    <property type="entry name" value="beta-beta-alpha zinc fingers"/>
    <property type="match status" value="1"/>
</dbReference>
<dbReference type="PROSITE" id="PS50048">
    <property type="entry name" value="ZN2_CY6_FUNGAL_2"/>
    <property type="match status" value="1"/>
</dbReference>
<name>A0A9P9EWK4_9HYPO</name>
<dbReference type="GO" id="GO:0008270">
    <property type="term" value="F:zinc ion binding"/>
    <property type="evidence" value="ECO:0007669"/>
    <property type="project" value="UniProtKB-KW"/>
</dbReference>